<feature type="domain" description="Mandelate racemase/muconate lactonizing enzyme C-terminal" evidence="2">
    <location>
        <begin position="185"/>
        <end position="324"/>
    </location>
</feature>
<dbReference type="SFLD" id="SFLDG00179">
    <property type="entry name" value="mandelate_racemase"/>
    <property type="match status" value="1"/>
</dbReference>
<accession>A0AA49GMN2</accession>
<dbReference type="EMBL" id="CP120682">
    <property type="protein sequence ID" value="WKN36213.1"/>
    <property type="molecule type" value="Genomic_DNA"/>
</dbReference>
<dbReference type="Gene3D" id="3.30.390.10">
    <property type="entry name" value="Enolase-like, N-terminal domain"/>
    <property type="match status" value="1"/>
</dbReference>
<dbReference type="GO" id="GO:0016829">
    <property type="term" value="F:lyase activity"/>
    <property type="evidence" value="ECO:0007669"/>
    <property type="project" value="UniProtKB-KW"/>
</dbReference>
<dbReference type="SUPFAM" id="SSF51604">
    <property type="entry name" value="Enolase C-terminal domain-like"/>
    <property type="match status" value="1"/>
</dbReference>
<organism evidence="3">
    <name type="scientific">Roseihalotalea indica</name>
    <dbReference type="NCBI Taxonomy" id="2867963"/>
    <lineage>
        <taxon>Bacteria</taxon>
        <taxon>Pseudomonadati</taxon>
        <taxon>Bacteroidota</taxon>
        <taxon>Cytophagia</taxon>
        <taxon>Cytophagales</taxon>
        <taxon>Catalimonadaceae</taxon>
        <taxon>Roseihalotalea</taxon>
    </lineage>
</organism>
<dbReference type="Pfam" id="PF02746">
    <property type="entry name" value="MR_MLE_N"/>
    <property type="match status" value="1"/>
</dbReference>
<dbReference type="SFLD" id="SFLDS00001">
    <property type="entry name" value="Enolase"/>
    <property type="match status" value="1"/>
</dbReference>
<dbReference type="InterPro" id="IPR036849">
    <property type="entry name" value="Enolase-like_C_sf"/>
</dbReference>
<dbReference type="CDD" id="cd03316">
    <property type="entry name" value="MR_like"/>
    <property type="match status" value="1"/>
</dbReference>
<dbReference type="GO" id="GO:0016854">
    <property type="term" value="F:racemase and epimerase activity"/>
    <property type="evidence" value="ECO:0007669"/>
    <property type="project" value="UniProtKB-ARBA"/>
</dbReference>
<dbReference type="InterPro" id="IPR013341">
    <property type="entry name" value="Mandelate_racemase_N_dom"/>
</dbReference>
<dbReference type="SUPFAM" id="SSF54826">
    <property type="entry name" value="Enolase N-terminal domain-like"/>
    <property type="match status" value="1"/>
</dbReference>
<dbReference type="Pfam" id="PF13378">
    <property type="entry name" value="MR_MLE_C"/>
    <property type="match status" value="1"/>
</dbReference>
<protein>
    <submittedName>
        <fullName evidence="3">Mandelate racemase/muconate lactonizing enzyme family protein</fullName>
    </submittedName>
</protein>
<reference evidence="3" key="1">
    <citation type="journal article" date="2023" name="Comput. Struct. Biotechnol. J.">
        <title>Discovery of a novel marine Bacteroidetes with a rich repertoire of carbohydrate-active enzymes.</title>
        <authorList>
            <person name="Chen B."/>
            <person name="Liu G."/>
            <person name="Chen Q."/>
            <person name="Wang H."/>
            <person name="Liu L."/>
            <person name="Tang K."/>
        </authorList>
    </citation>
    <scope>NUCLEOTIDE SEQUENCE</scope>
    <source>
        <strain evidence="3">TK19036</strain>
    </source>
</reference>
<dbReference type="InterPro" id="IPR029065">
    <property type="entry name" value="Enolase_C-like"/>
</dbReference>
<evidence type="ECO:0000256" key="1">
    <source>
        <dbReference type="ARBA" id="ARBA00023239"/>
    </source>
</evidence>
<dbReference type="SMART" id="SM00922">
    <property type="entry name" value="MR_MLE"/>
    <property type="match status" value="1"/>
</dbReference>
<sequence>MKTYLKNLLNTNNEKSSSENGRRDFLQKASLGGLSLGAFINSPIEETLEYTTQKVNRFSAPTDLKITDMRIAEISEVVFRTPIVRIYTNQGIVGHGDVRDGAAKEYALFLKSRLLGENPCNVERLFKKIRQFGHHGRQGGGVSGVEMALWDLAGKAYNVPVYQLLGGKYRDRVRVYCDTTTSSDPAEYAKRMQERIDKGYTALKMDIGINLIKDIPGALINAPEGELKPYQYEYTPYNLTQHPFSNVQITDKGIDKLMEFLDVMRSQIGYEIPMGTDHWGHFSVNEAIKIARAAEPYNLAYIEDIIPWHFTDQWREITESSTTPTQTGEDIYTLEGGFKDLIERRAVDIVHPDPNTAGGILETKRIGDYASLHGIGFMHHHAAGPISFLGSVHSAAATENFKWLEHHAVDKPQWEDLITGIEKPIVQDGYVKVPEKPGIGVELNEDVVKEFLVEGEKLFAPTPEWDEIRAWDRLWS</sequence>
<dbReference type="PANTHER" id="PTHR48080:SF2">
    <property type="entry name" value="D-GALACTONATE DEHYDRATASE"/>
    <property type="match status" value="1"/>
</dbReference>
<keyword evidence="1" id="KW-0456">Lyase</keyword>
<dbReference type="AlphaFoldDB" id="A0AA49GMN2"/>
<dbReference type="InterPro" id="IPR034593">
    <property type="entry name" value="DgoD-like"/>
</dbReference>
<dbReference type="InterPro" id="IPR013342">
    <property type="entry name" value="Mandelate_racemase_C"/>
</dbReference>
<evidence type="ECO:0000259" key="2">
    <source>
        <dbReference type="SMART" id="SM00922"/>
    </source>
</evidence>
<name>A0AA49GMN2_9BACT</name>
<proteinExistence type="predicted"/>
<dbReference type="PANTHER" id="PTHR48080">
    <property type="entry name" value="D-GALACTONATE DEHYDRATASE-RELATED"/>
    <property type="match status" value="1"/>
</dbReference>
<evidence type="ECO:0000313" key="3">
    <source>
        <dbReference type="EMBL" id="WKN36213.1"/>
    </source>
</evidence>
<dbReference type="InterPro" id="IPR029017">
    <property type="entry name" value="Enolase-like_N"/>
</dbReference>
<reference evidence="3" key="2">
    <citation type="journal article" date="2024" name="Antonie Van Leeuwenhoek">
        <title>Roseihalotalea indica gen. nov., sp. nov., a halophilic Bacteroidetes from mesopelagic Southwest Indian Ocean with higher carbohydrate metabolic potential.</title>
        <authorList>
            <person name="Chen B."/>
            <person name="Zhang M."/>
            <person name="Lin D."/>
            <person name="Ye J."/>
            <person name="Tang K."/>
        </authorList>
    </citation>
    <scope>NUCLEOTIDE SEQUENCE</scope>
    <source>
        <strain evidence="3">TK19036</strain>
    </source>
</reference>
<dbReference type="Gene3D" id="3.20.20.120">
    <property type="entry name" value="Enolase-like C-terminal domain"/>
    <property type="match status" value="1"/>
</dbReference>
<gene>
    <name evidence="3" type="ORF">K4G66_28005</name>
</gene>